<sequence length="77" mass="8318">MTPDGHPTSLHPNLPACGDTELRIAGTELTLRCGDRTSTFLDHRRAARQRLGLTDGMPLRIRPDGHVHGPTQPTVAG</sequence>
<evidence type="ECO:0000313" key="3">
    <source>
        <dbReference type="Proteomes" id="UP001597145"/>
    </source>
</evidence>
<proteinExistence type="predicted"/>
<keyword evidence="3" id="KW-1185">Reference proteome</keyword>
<organism evidence="2 3">
    <name type="scientific">Pseudonocardia aurantiaca</name>
    <dbReference type="NCBI Taxonomy" id="75290"/>
    <lineage>
        <taxon>Bacteria</taxon>
        <taxon>Bacillati</taxon>
        <taxon>Actinomycetota</taxon>
        <taxon>Actinomycetes</taxon>
        <taxon>Pseudonocardiales</taxon>
        <taxon>Pseudonocardiaceae</taxon>
        <taxon>Pseudonocardia</taxon>
    </lineage>
</organism>
<protein>
    <submittedName>
        <fullName evidence="2">Uncharacterized protein</fullName>
    </submittedName>
</protein>
<comment type="caution">
    <text evidence="2">The sequence shown here is derived from an EMBL/GenBank/DDBJ whole genome shotgun (WGS) entry which is preliminary data.</text>
</comment>
<reference evidence="3" key="1">
    <citation type="journal article" date="2019" name="Int. J. Syst. Evol. Microbiol.">
        <title>The Global Catalogue of Microorganisms (GCM) 10K type strain sequencing project: providing services to taxonomists for standard genome sequencing and annotation.</title>
        <authorList>
            <consortium name="The Broad Institute Genomics Platform"/>
            <consortium name="The Broad Institute Genome Sequencing Center for Infectious Disease"/>
            <person name="Wu L."/>
            <person name="Ma J."/>
        </authorList>
    </citation>
    <scope>NUCLEOTIDE SEQUENCE [LARGE SCALE GENOMIC DNA]</scope>
    <source>
        <strain evidence="3">JCM 12165</strain>
    </source>
</reference>
<name>A0ABW4FLR3_9PSEU</name>
<dbReference type="Proteomes" id="UP001597145">
    <property type="component" value="Unassembled WGS sequence"/>
</dbReference>
<evidence type="ECO:0000256" key="1">
    <source>
        <dbReference type="SAM" id="MobiDB-lite"/>
    </source>
</evidence>
<dbReference type="EMBL" id="JBHUCP010000012">
    <property type="protein sequence ID" value="MFD1531550.1"/>
    <property type="molecule type" value="Genomic_DNA"/>
</dbReference>
<feature type="region of interest" description="Disordered" evidence="1">
    <location>
        <begin position="56"/>
        <end position="77"/>
    </location>
</feature>
<accession>A0ABW4FLR3</accession>
<gene>
    <name evidence="2" type="ORF">ACFSCY_19125</name>
</gene>
<evidence type="ECO:0000313" key="2">
    <source>
        <dbReference type="EMBL" id="MFD1531550.1"/>
    </source>
</evidence>
<dbReference type="RefSeq" id="WP_343978641.1">
    <property type="nucleotide sequence ID" value="NZ_BAAAJG010000010.1"/>
</dbReference>